<evidence type="ECO:0000256" key="1">
    <source>
        <dbReference type="SAM" id="Coils"/>
    </source>
</evidence>
<dbReference type="AlphaFoldDB" id="A0AAD7HGX8"/>
<protein>
    <submittedName>
        <fullName evidence="2">Uncharacterized protein</fullName>
    </submittedName>
</protein>
<organism evidence="2 3">
    <name type="scientific">Mycena metata</name>
    <dbReference type="NCBI Taxonomy" id="1033252"/>
    <lineage>
        <taxon>Eukaryota</taxon>
        <taxon>Fungi</taxon>
        <taxon>Dikarya</taxon>
        <taxon>Basidiomycota</taxon>
        <taxon>Agaricomycotina</taxon>
        <taxon>Agaricomycetes</taxon>
        <taxon>Agaricomycetidae</taxon>
        <taxon>Agaricales</taxon>
        <taxon>Marasmiineae</taxon>
        <taxon>Mycenaceae</taxon>
        <taxon>Mycena</taxon>
    </lineage>
</organism>
<dbReference type="Proteomes" id="UP001215598">
    <property type="component" value="Unassembled WGS sequence"/>
</dbReference>
<evidence type="ECO:0000313" key="3">
    <source>
        <dbReference type="Proteomes" id="UP001215598"/>
    </source>
</evidence>
<reference evidence="2" key="1">
    <citation type="submission" date="2023-03" db="EMBL/GenBank/DDBJ databases">
        <title>Massive genome expansion in bonnet fungi (Mycena s.s.) driven by repeated elements and novel gene families across ecological guilds.</title>
        <authorList>
            <consortium name="Lawrence Berkeley National Laboratory"/>
            <person name="Harder C.B."/>
            <person name="Miyauchi S."/>
            <person name="Viragh M."/>
            <person name="Kuo A."/>
            <person name="Thoen E."/>
            <person name="Andreopoulos B."/>
            <person name="Lu D."/>
            <person name="Skrede I."/>
            <person name="Drula E."/>
            <person name="Henrissat B."/>
            <person name="Morin E."/>
            <person name="Kohler A."/>
            <person name="Barry K."/>
            <person name="LaButti K."/>
            <person name="Morin E."/>
            <person name="Salamov A."/>
            <person name="Lipzen A."/>
            <person name="Mereny Z."/>
            <person name="Hegedus B."/>
            <person name="Baldrian P."/>
            <person name="Stursova M."/>
            <person name="Weitz H."/>
            <person name="Taylor A."/>
            <person name="Grigoriev I.V."/>
            <person name="Nagy L.G."/>
            <person name="Martin F."/>
            <person name="Kauserud H."/>
        </authorList>
    </citation>
    <scope>NUCLEOTIDE SEQUENCE</scope>
    <source>
        <strain evidence="2">CBHHK182m</strain>
    </source>
</reference>
<name>A0AAD7HGX8_9AGAR</name>
<gene>
    <name evidence="2" type="ORF">B0H16DRAFT_1699950</name>
</gene>
<proteinExistence type="predicted"/>
<keyword evidence="1" id="KW-0175">Coiled coil</keyword>
<accession>A0AAD7HGX8</accession>
<comment type="caution">
    <text evidence="2">The sequence shown here is derived from an EMBL/GenBank/DDBJ whole genome shotgun (WGS) entry which is preliminary data.</text>
</comment>
<feature type="coiled-coil region" evidence="1">
    <location>
        <begin position="96"/>
        <end position="127"/>
    </location>
</feature>
<dbReference type="EMBL" id="JARKIB010000239">
    <property type="protein sequence ID" value="KAJ7720544.1"/>
    <property type="molecule type" value="Genomic_DNA"/>
</dbReference>
<keyword evidence="3" id="KW-1185">Reference proteome</keyword>
<sequence length="257" mass="28558">MTVEKNKVYNDVKPLAQTISNIHQQCFNVANALASFDSYGFVDEDGNRLSFPSGGWKALITRFENLVPACEGLAKSALSAMEAGSFGLADPPQFDGHDLETEIQEFMKEAEKEEKNALEMSNKFQKLGDDISPFTHHFDVLWVKAQAGAEIAQYGPAFSSSGTLALPTRKNPTKEQFVPYGDMLANEKNTVFSIASHIRAIADTWTVINLDMRSLHETLWAQLKDGPVITKSFFKELKVAKEIYGPLRSLLTSYVNI</sequence>
<evidence type="ECO:0000313" key="2">
    <source>
        <dbReference type="EMBL" id="KAJ7720544.1"/>
    </source>
</evidence>